<dbReference type="SMART" id="SM00898">
    <property type="entry name" value="Fapy_DNA_glyco"/>
    <property type="match status" value="1"/>
</dbReference>
<dbReference type="InterPro" id="IPR015886">
    <property type="entry name" value="H2TH_FPG"/>
</dbReference>
<dbReference type="PANTHER" id="PTHR22993">
    <property type="entry name" value="FORMAMIDOPYRIMIDINE-DNA GLYCOSYLASE"/>
    <property type="match status" value="1"/>
</dbReference>
<dbReference type="Gene3D" id="1.10.8.50">
    <property type="match status" value="1"/>
</dbReference>
<gene>
    <name evidence="15 18" type="primary">mutM</name>
    <name evidence="15" type="synonym">fpg</name>
    <name evidence="18" type="ORF">ACFPTO_12175</name>
</gene>
<sequence length="279" mass="31253">MPELPEVEVTRRGIEPWVAGRRIERVEVRNPALRWPVPPALARMLRGRTIRSVGRRGKYLLFEVEEGWFIVHLGMTGTLRVLRNGGTGAKLLAAEKHDHVDWLFDDFTLRFRDPRRFGAVLWHPREAGDVLGHPLLAKLGIEPFTPVFDGALLYRETRGRKVSVKQALLAGDIVVGVGNIYASESLFRAGIRPTTPAGRVSLARYELLADAVRAVLASAIEKGGSTLRDFVGSDGKSGYFQLEYFVYDRAGQPCRVCGTPIRQIVQGQRSTYFCPRCQR</sequence>
<dbReference type="SUPFAM" id="SSF57716">
    <property type="entry name" value="Glucocorticoid receptor-like (DNA-binding domain)"/>
    <property type="match status" value="1"/>
</dbReference>
<evidence type="ECO:0000259" key="17">
    <source>
        <dbReference type="PROSITE" id="PS51068"/>
    </source>
</evidence>
<dbReference type="Pfam" id="PF01149">
    <property type="entry name" value="Fapy_DNA_glyco"/>
    <property type="match status" value="1"/>
</dbReference>
<dbReference type="CDD" id="cd08966">
    <property type="entry name" value="EcFpg-like_N"/>
    <property type="match status" value="1"/>
</dbReference>
<dbReference type="InterPro" id="IPR010979">
    <property type="entry name" value="Ribosomal_uS13-like_H2TH"/>
</dbReference>
<comment type="caution">
    <text evidence="18">The sequence shown here is derived from an EMBL/GenBank/DDBJ whole genome shotgun (WGS) entry which is preliminary data.</text>
</comment>
<feature type="binding site" evidence="15">
    <location>
        <position position="160"/>
    </location>
    <ligand>
        <name>DNA</name>
        <dbReference type="ChEBI" id="CHEBI:16991"/>
    </ligand>
</feature>
<feature type="active site" description="Schiff-base intermediate with DNA" evidence="15">
    <location>
        <position position="2"/>
    </location>
</feature>
<feature type="domain" description="FPG-type" evidence="16">
    <location>
        <begin position="245"/>
        <end position="279"/>
    </location>
</feature>
<dbReference type="SUPFAM" id="SSF46946">
    <property type="entry name" value="S13-like H2TH domain"/>
    <property type="match status" value="1"/>
</dbReference>
<keyword evidence="9 15" id="KW-0238">DNA-binding</keyword>
<dbReference type="InterPro" id="IPR012319">
    <property type="entry name" value="FPG_cat"/>
</dbReference>
<reference evidence="19" key="1">
    <citation type="journal article" date="2019" name="Int. J. Syst. Evol. Microbiol.">
        <title>The Global Catalogue of Microorganisms (GCM) 10K type strain sequencing project: providing services to taxonomists for standard genome sequencing and annotation.</title>
        <authorList>
            <consortium name="The Broad Institute Genomics Platform"/>
            <consortium name="The Broad Institute Genome Sequencing Center for Infectious Disease"/>
            <person name="Wu L."/>
            <person name="Ma J."/>
        </authorList>
    </citation>
    <scope>NUCLEOTIDE SEQUENCE [LARGE SCALE GENOMIC DNA]</scope>
    <source>
        <strain evidence="19">CCUG 56042</strain>
    </source>
</reference>
<keyword evidence="12 15" id="KW-0511">Multifunctional enzyme</keyword>
<dbReference type="GO" id="GO:0140078">
    <property type="term" value="F:class I DNA-(apurinic or apyrimidinic site) endonuclease activity"/>
    <property type="evidence" value="ECO:0007669"/>
    <property type="project" value="UniProtKB-EC"/>
</dbReference>
<evidence type="ECO:0000313" key="19">
    <source>
        <dbReference type="Proteomes" id="UP001596103"/>
    </source>
</evidence>
<dbReference type="Gene3D" id="3.20.190.10">
    <property type="entry name" value="MutM-like, N-terminal"/>
    <property type="match status" value="1"/>
</dbReference>
<keyword evidence="6 15" id="KW-0863">Zinc-finger</keyword>
<evidence type="ECO:0000256" key="13">
    <source>
        <dbReference type="ARBA" id="ARBA00023295"/>
    </source>
</evidence>
<dbReference type="InterPro" id="IPR000214">
    <property type="entry name" value="Znf_DNA_glyclase/AP_lyase"/>
</dbReference>
<dbReference type="SUPFAM" id="SSF81624">
    <property type="entry name" value="N-terminal domain of MutM-like DNA repair proteins"/>
    <property type="match status" value="1"/>
</dbReference>
<dbReference type="NCBIfam" id="TIGR00577">
    <property type="entry name" value="fpg"/>
    <property type="match status" value="1"/>
</dbReference>
<feature type="active site" description="Proton donor; for beta-elimination activity" evidence="15">
    <location>
        <position position="58"/>
    </location>
</feature>
<dbReference type="PROSITE" id="PS51068">
    <property type="entry name" value="FPG_CAT"/>
    <property type="match status" value="1"/>
</dbReference>
<evidence type="ECO:0000256" key="8">
    <source>
        <dbReference type="ARBA" id="ARBA00022833"/>
    </source>
</evidence>
<keyword evidence="4 15" id="KW-0479">Metal-binding</keyword>
<evidence type="ECO:0000256" key="14">
    <source>
        <dbReference type="ARBA" id="ARBA00044632"/>
    </source>
</evidence>
<evidence type="ECO:0000256" key="5">
    <source>
        <dbReference type="ARBA" id="ARBA00022763"/>
    </source>
</evidence>
<dbReference type="SMART" id="SM01232">
    <property type="entry name" value="H2TH"/>
    <property type="match status" value="1"/>
</dbReference>
<evidence type="ECO:0000256" key="12">
    <source>
        <dbReference type="ARBA" id="ARBA00023268"/>
    </source>
</evidence>
<comment type="cofactor">
    <cofactor evidence="15">
        <name>Zn(2+)</name>
        <dbReference type="ChEBI" id="CHEBI:29105"/>
    </cofactor>
    <text evidence="15">Binds 1 zinc ion per subunit.</text>
</comment>
<evidence type="ECO:0000313" key="18">
    <source>
        <dbReference type="EMBL" id="MFC5429548.1"/>
    </source>
</evidence>
<keyword evidence="8 15" id="KW-0862">Zinc</keyword>
<evidence type="ECO:0000256" key="6">
    <source>
        <dbReference type="ARBA" id="ARBA00022771"/>
    </source>
</evidence>
<evidence type="ECO:0000256" key="15">
    <source>
        <dbReference type="HAMAP-Rule" id="MF_00103"/>
    </source>
</evidence>
<dbReference type="NCBIfam" id="NF002211">
    <property type="entry name" value="PRK01103.1"/>
    <property type="match status" value="1"/>
</dbReference>
<dbReference type="EMBL" id="JBHSMP010000013">
    <property type="protein sequence ID" value="MFC5429548.1"/>
    <property type="molecule type" value="Genomic_DNA"/>
</dbReference>
<feature type="domain" description="Formamidopyrimidine-DNA glycosylase catalytic" evidence="17">
    <location>
        <begin position="2"/>
        <end position="118"/>
    </location>
</feature>
<dbReference type="Proteomes" id="UP001596103">
    <property type="component" value="Unassembled WGS sequence"/>
</dbReference>
<keyword evidence="19" id="KW-1185">Reference proteome</keyword>
<evidence type="ECO:0000256" key="7">
    <source>
        <dbReference type="ARBA" id="ARBA00022801"/>
    </source>
</evidence>
<comment type="subunit">
    <text evidence="3 15">Monomer.</text>
</comment>
<keyword evidence="13 15" id="KW-0326">Glycosidase</keyword>
<dbReference type="GO" id="GO:0008534">
    <property type="term" value="F:oxidized purine nucleobase lesion DNA N-glycosylase activity"/>
    <property type="evidence" value="ECO:0007669"/>
    <property type="project" value="UniProtKB-EC"/>
</dbReference>
<dbReference type="InterPro" id="IPR010663">
    <property type="entry name" value="Znf_FPG/IleRS"/>
</dbReference>
<evidence type="ECO:0000256" key="9">
    <source>
        <dbReference type="ARBA" id="ARBA00023125"/>
    </source>
</evidence>
<dbReference type="PANTHER" id="PTHR22993:SF9">
    <property type="entry name" value="FORMAMIDOPYRIMIDINE-DNA GLYCOSYLASE"/>
    <property type="match status" value="1"/>
</dbReference>
<comment type="catalytic activity">
    <reaction evidence="14 15">
        <text>2'-deoxyribonucleotide-(2'-deoxyribose 5'-phosphate)-2'-deoxyribonucleotide-DNA = a 3'-end 2'-deoxyribonucleotide-(2,3-dehydro-2,3-deoxyribose 5'-phosphate)-DNA + a 5'-end 5'-phospho-2'-deoxyribonucleoside-DNA + H(+)</text>
        <dbReference type="Rhea" id="RHEA:66592"/>
        <dbReference type="Rhea" id="RHEA-COMP:13180"/>
        <dbReference type="Rhea" id="RHEA-COMP:16897"/>
        <dbReference type="Rhea" id="RHEA-COMP:17067"/>
        <dbReference type="ChEBI" id="CHEBI:15378"/>
        <dbReference type="ChEBI" id="CHEBI:136412"/>
        <dbReference type="ChEBI" id="CHEBI:157695"/>
        <dbReference type="ChEBI" id="CHEBI:167181"/>
        <dbReference type="EC" id="4.2.99.18"/>
    </reaction>
</comment>
<dbReference type="RefSeq" id="WP_377711730.1">
    <property type="nucleotide sequence ID" value="NZ_JBHSMP010000013.1"/>
</dbReference>
<keyword evidence="7 15" id="KW-0378">Hydrolase</keyword>
<dbReference type="EC" id="4.2.99.18" evidence="15"/>
<evidence type="ECO:0000256" key="10">
    <source>
        <dbReference type="ARBA" id="ARBA00023204"/>
    </source>
</evidence>
<dbReference type="PROSITE" id="PS01242">
    <property type="entry name" value="ZF_FPG_1"/>
    <property type="match status" value="1"/>
</dbReference>
<dbReference type="Pfam" id="PF06831">
    <property type="entry name" value="H2TH"/>
    <property type="match status" value="1"/>
</dbReference>
<comment type="catalytic activity">
    <reaction evidence="1 15">
        <text>Hydrolysis of DNA containing ring-opened 7-methylguanine residues, releasing 2,6-diamino-4-hydroxy-5-(N-methyl)formamidopyrimidine.</text>
        <dbReference type="EC" id="3.2.2.23"/>
    </reaction>
</comment>
<organism evidence="18 19">
    <name type="scientific">Paraburkholderia denitrificans</name>
    <dbReference type="NCBI Taxonomy" id="694025"/>
    <lineage>
        <taxon>Bacteria</taxon>
        <taxon>Pseudomonadati</taxon>
        <taxon>Pseudomonadota</taxon>
        <taxon>Betaproteobacteria</taxon>
        <taxon>Burkholderiales</taxon>
        <taxon>Burkholderiaceae</taxon>
        <taxon>Paraburkholderia</taxon>
    </lineage>
</organism>
<comment type="similarity">
    <text evidence="2 15">Belongs to the FPG family.</text>
</comment>
<feature type="binding site" evidence="15">
    <location>
        <position position="97"/>
    </location>
    <ligand>
        <name>DNA</name>
        <dbReference type="ChEBI" id="CHEBI:16991"/>
    </ligand>
</feature>
<protein>
    <recommendedName>
        <fullName evidence="15">Formamidopyrimidine-DNA glycosylase</fullName>
        <shortName evidence="15">Fapy-DNA glycosylase</shortName>
        <ecNumber evidence="15">3.2.2.23</ecNumber>
    </recommendedName>
    <alternativeName>
        <fullName evidence="15">DNA-(apurinic or apyrimidinic site) lyase MutM</fullName>
        <shortName evidence="15">AP lyase MutM</shortName>
        <ecNumber evidence="15">4.2.99.18</ecNumber>
    </alternativeName>
</protein>
<dbReference type="InterPro" id="IPR020629">
    <property type="entry name" value="FPG_Glyclase"/>
</dbReference>
<feature type="active site" description="Proton donor" evidence="15">
    <location>
        <position position="3"/>
    </location>
</feature>
<name>A0ABW0J8Z2_9BURK</name>
<keyword evidence="10 15" id="KW-0234">DNA repair</keyword>
<proteinExistence type="inferred from homology"/>
<dbReference type="InterPro" id="IPR035937">
    <property type="entry name" value="FPG_N"/>
</dbReference>
<dbReference type="PROSITE" id="PS51066">
    <property type="entry name" value="ZF_FPG_2"/>
    <property type="match status" value="1"/>
</dbReference>
<feature type="binding site" evidence="15">
    <location>
        <position position="115"/>
    </location>
    <ligand>
        <name>DNA</name>
        <dbReference type="ChEBI" id="CHEBI:16991"/>
    </ligand>
</feature>
<evidence type="ECO:0000256" key="2">
    <source>
        <dbReference type="ARBA" id="ARBA00009409"/>
    </source>
</evidence>
<feature type="active site" description="Proton donor; for delta-elimination activity" evidence="15">
    <location>
        <position position="269"/>
    </location>
</feature>
<comment type="function">
    <text evidence="15">Involved in base excision repair of DNA damaged by oxidation or by mutagenic agents. Acts as DNA glycosylase that recognizes and removes damaged bases. Has a preference for oxidized purines, such as 7,8-dihydro-8-oxoguanine (8-oxoG). Has AP (apurinic/apyrimidinic) lyase activity and introduces nicks in the DNA strand. Cleaves the DNA backbone by beta-delta elimination to generate a single-strand break at the site of the removed base with both 3'- and 5'-phosphates.</text>
</comment>
<evidence type="ECO:0000256" key="1">
    <source>
        <dbReference type="ARBA" id="ARBA00001668"/>
    </source>
</evidence>
<accession>A0ABW0J8Z2</accession>
<dbReference type="Pfam" id="PF06827">
    <property type="entry name" value="zf-FPG_IleRS"/>
    <property type="match status" value="1"/>
</dbReference>
<evidence type="ECO:0000256" key="4">
    <source>
        <dbReference type="ARBA" id="ARBA00022723"/>
    </source>
</evidence>
<dbReference type="HAMAP" id="MF_00103">
    <property type="entry name" value="Fapy_DNA_glycosyl"/>
    <property type="match status" value="1"/>
</dbReference>
<evidence type="ECO:0000259" key="16">
    <source>
        <dbReference type="PROSITE" id="PS51066"/>
    </source>
</evidence>
<keyword evidence="5 15" id="KW-0227">DNA damage</keyword>
<evidence type="ECO:0000256" key="3">
    <source>
        <dbReference type="ARBA" id="ARBA00011245"/>
    </source>
</evidence>
<dbReference type="InterPro" id="IPR015887">
    <property type="entry name" value="DNA_glyclase_Znf_dom_DNA_BS"/>
</dbReference>
<evidence type="ECO:0000256" key="11">
    <source>
        <dbReference type="ARBA" id="ARBA00023239"/>
    </source>
</evidence>
<keyword evidence="11 15" id="KW-0456">Lyase</keyword>
<dbReference type="EC" id="3.2.2.23" evidence="15"/>